<comment type="caution">
    <text evidence="1">The sequence shown here is derived from an EMBL/GenBank/DDBJ whole genome shotgun (WGS) entry which is preliminary data.</text>
</comment>
<dbReference type="EMBL" id="CM023484">
    <property type="protein sequence ID" value="KAH6933741.1"/>
    <property type="molecule type" value="Genomic_DNA"/>
</dbReference>
<evidence type="ECO:0000313" key="2">
    <source>
        <dbReference type="Proteomes" id="UP000821845"/>
    </source>
</evidence>
<organism evidence="1 2">
    <name type="scientific">Hyalomma asiaticum</name>
    <name type="common">Tick</name>
    <dbReference type="NCBI Taxonomy" id="266040"/>
    <lineage>
        <taxon>Eukaryota</taxon>
        <taxon>Metazoa</taxon>
        <taxon>Ecdysozoa</taxon>
        <taxon>Arthropoda</taxon>
        <taxon>Chelicerata</taxon>
        <taxon>Arachnida</taxon>
        <taxon>Acari</taxon>
        <taxon>Parasitiformes</taxon>
        <taxon>Ixodida</taxon>
        <taxon>Ixodoidea</taxon>
        <taxon>Ixodidae</taxon>
        <taxon>Hyalomminae</taxon>
        <taxon>Hyalomma</taxon>
    </lineage>
</organism>
<dbReference type="Proteomes" id="UP000821845">
    <property type="component" value="Chromosome 4"/>
</dbReference>
<evidence type="ECO:0000313" key="1">
    <source>
        <dbReference type="EMBL" id="KAH6933741.1"/>
    </source>
</evidence>
<gene>
    <name evidence="1" type="ORF">HPB50_017707</name>
</gene>
<sequence length="74" mass="8678">MVMTLVVIWKDNNEVLVAFNFAGIDDQEDVKRWDKTKREHIFVKQPEIITKYNQNMGGAGKMGFLLSLYRTKTR</sequence>
<reference evidence="1" key="1">
    <citation type="submission" date="2020-05" db="EMBL/GenBank/DDBJ databases">
        <title>Large-scale comparative analyses of tick genomes elucidate their genetic diversity and vector capacities.</title>
        <authorList>
            <person name="Jia N."/>
            <person name="Wang J."/>
            <person name="Shi W."/>
            <person name="Du L."/>
            <person name="Sun Y."/>
            <person name="Zhan W."/>
            <person name="Jiang J."/>
            <person name="Wang Q."/>
            <person name="Zhang B."/>
            <person name="Ji P."/>
            <person name="Sakyi L.B."/>
            <person name="Cui X."/>
            <person name="Yuan T."/>
            <person name="Jiang B."/>
            <person name="Yang W."/>
            <person name="Lam T.T.-Y."/>
            <person name="Chang Q."/>
            <person name="Ding S."/>
            <person name="Wang X."/>
            <person name="Zhu J."/>
            <person name="Ruan X."/>
            <person name="Zhao L."/>
            <person name="Wei J."/>
            <person name="Que T."/>
            <person name="Du C."/>
            <person name="Cheng J."/>
            <person name="Dai P."/>
            <person name="Han X."/>
            <person name="Huang E."/>
            <person name="Gao Y."/>
            <person name="Liu J."/>
            <person name="Shao H."/>
            <person name="Ye R."/>
            <person name="Li L."/>
            <person name="Wei W."/>
            <person name="Wang X."/>
            <person name="Wang C."/>
            <person name="Yang T."/>
            <person name="Huo Q."/>
            <person name="Li W."/>
            <person name="Guo W."/>
            <person name="Chen H."/>
            <person name="Zhou L."/>
            <person name="Ni X."/>
            <person name="Tian J."/>
            <person name="Zhou Y."/>
            <person name="Sheng Y."/>
            <person name="Liu T."/>
            <person name="Pan Y."/>
            <person name="Xia L."/>
            <person name="Li J."/>
            <person name="Zhao F."/>
            <person name="Cao W."/>
        </authorList>
    </citation>
    <scope>NUCLEOTIDE SEQUENCE</scope>
    <source>
        <strain evidence="1">Hyas-2018</strain>
    </source>
</reference>
<protein>
    <submittedName>
        <fullName evidence="1">Uncharacterized protein</fullName>
    </submittedName>
</protein>
<keyword evidence="2" id="KW-1185">Reference proteome</keyword>
<accession>A0ACB7SIF6</accession>
<name>A0ACB7SIF6_HYAAI</name>
<proteinExistence type="predicted"/>